<dbReference type="Gene3D" id="2.60.40.10">
    <property type="entry name" value="Immunoglobulins"/>
    <property type="match status" value="1"/>
</dbReference>
<dbReference type="Pfam" id="PF14310">
    <property type="entry name" value="Fn3-like"/>
    <property type="match status" value="1"/>
</dbReference>
<comment type="caution">
    <text evidence="4">The sequence shown here is derived from an EMBL/GenBank/DDBJ whole genome shotgun (WGS) entry which is preliminary data.</text>
</comment>
<dbReference type="InterPro" id="IPR013783">
    <property type="entry name" value="Ig-like_fold"/>
</dbReference>
<name>A0A150QAL0_SORCE</name>
<dbReference type="Gene3D" id="2.60.120.260">
    <property type="entry name" value="Galactose-binding domain-like"/>
    <property type="match status" value="1"/>
</dbReference>
<evidence type="ECO:0000313" key="4">
    <source>
        <dbReference type="EMBL" id="KYF65001.1"/>
    </source>
</evidence>
<dbReference type="InterPro" id="IPR050288">
    <property type="entry name" value="Cellulose_deg_GH3"/>
</dbReference>
<dbReference type="OrthoDB" id="9781691at2"/>
<dbReference type="RefSeq" id="WP_061611386.1">
    <property type="nucleotide sequence ID" value="NZ_JEMA01000866.1"/>
</dbReference>
<dbReference type="InterPro" id="IPR017853">
    <property type="entry name" value="GH"/>
</dbReference>
<keyword evidence="2 4" id="KW-0378">Hydrolase</keyword>
<dbReference type="InterPro" id="IPR036881">
    <property type="entry name" value="Glyco_hydro_3_C_sf"/>
</dbReference>
<protein>
    <submittedName>
        <fullName evidence="4">Glycosyl hydrolase</fullName>
    </submittedName>
</protein>
<evidence type="ECO:0000256" key="2">
    <source>
        <dbReference type="ARBA" id="ARBA00022801"/>
    </source>
</evidence>
<sequence length="834" mass="88103">MAADSHAALHGNRIEHQPEAVERRVEEALAALSLEQKVRLLTGADVWSTHPEPAIGLRRIVVSDGPVGVRGEQWDERDPSVSLPSPTALAATWDEALIERVGALLAAEARRKGVDVVLGPTINLHRSPLGGRHFECFSEDPLLTGRIGAAYVRGLQAHGVGATPKHYVGNDSETERFTVDVRIDQRTLRELYLAPFERAIVDARAWLVMAAYNAVNGATMTESPLLASPLDDAWGFDGVVVSDWTATRSTAAAARARMDLAMPGPIGPWGDALVAAVRSGEVPEEAIDEKVRRLLRLAARVGALEGVAPAAPAPAQLPADAAARLAREVAAASMVLVRNQGDALPLDASTLQRVAVIGPNAAQGRIQGGGSASVHPHYAVSPLEGLRAALGQRVEVRHALGARSLEGLVPVAGDQVTDPVTGEHGVHVRLLDASGDAFHEEHRAVGKLTFIGDFRANRAATIEVTARFRAAEAGRYSIGVAGVGAYRLTAGGQVLFEETVAPDKDDMAAMLLAPPQRAAELTLAAGQEIDLALTHAVAPDTFAVAFSLGVEIPALPDDEELARAVALARASDVAIVVVGTTEAIESEGFDRSSLALPGRQDELVSAIAAVSRRTIVVVNSGGPVTMPWRDEVDSVLLAWFPGQEMGNAVADVLLGAAEPGGRLPTTWPSRQEDVPVLSTKPEHGKLVYAEGLHIGYRAWARAGVAPAYPFGHGLGYTRWEILDIDAPASVAAGAPVEARVRVRNTGPRRGRHVVQLYLSRPGSEVERPVLWLAGFAAVEAEPEQAVDVVIPVAPRAFAHWASGGWQVEPGAFTLHAGHSATVLTRQAAVVILEP</sequence>
<reference evidence="4 5" key="1">
    <citation type="submission" date="2014-02" db="EMBL/GenBank/DDBJ databases">
        <title>The small core and large imbalanced accessory genome model reveals a collaborative survival strategy of Sorangium cellulosum strains in nature.</title>
        <authorList>
            <person name="Han K."/>
            <person name="Peng R."/>
            <person name="Blom J."/>
            <person name="Li Y.-Z."/>
        </authorList>
    </citation>
    <scope>NUCLEOTIDE SEQUENCE [LARGE SCALE GENOMIC DNA]</scope>
    <source>
        <strain evidence="4 5">So0008-312</strain>
    </source>
</reference>
<dbReference type="InterPro" id="IPR026891">
    <property type="entry name" value="Fn3-like"/>
</dbReference>
<dbReference type="EMBL" id="JEMA01000866">
    <property type="protein sequence ID" value="KYF65001.1"/>
    <property type="molecule type" value="Genomic_DNA"/>
</dbReference>
<organism evidence="4 5">
    <name type="scientific">Sorangium cellulosum</name>
    <name type="common">Polyangium cellulosum</name>
    <dbReference type="NCBI Taxonomy" id="56"/>
    <lineage>
        <taxon>Bacteria</taxon>
        <taxon>Pseudomonadati</taxon>
        <taxon>Myxococcota</taxon>
        <taxon>Polyangia</taxon>
        <taxon>Polyangiales</taxon>
        <taxon>Polyangiaceae</taxon>
        <taxon>Sorangium</taxon>
    </lineage>
</organism>
<proteinExistence type="inferred from homology"/>
<comment type="similarity">
    <text evidence="1">Belongs to the glycosyl hydrolase 3 family.</text>
</comment>
<dbReference type="InterPro" id="IPR037524">
    <property type="entry name" value="PA14/GLEYA"/>
</dbReference>
<dbReference type="SUPFAM" id="SSF52279">
    <property type="entry name" value="Beta-D-glucan exohydrolase, C-terminal domain"/>
    <property type="match status" value="1"/>
</dbReference>
<dbReference type="PRINTS" id="PR00133">
    <property type="entry name" value="GLHYDRLASE3"/>
</dbReference>
<evidence type="ECO:0000256" key="1">
    <source>
        <dbReference type="ARBA" id="ARBA00005336"/>
    </source>
</evidence>
<dbReference type="GO" id="GO:0005975">
    <property type="term" value="P:carbohydrate metabolic process"/>
    <property type="evidence" value="ECO:0007669"/>
    <property type="project" value="InterPro"/>
</dbReference>
<dbReference type="PANTHER" id="PTHR42715:SF10">
    <property type="entry name" value="BETA-GLUCOSIDASE"/>
    <property type="match status" value="1"/>
</dbReference>
<dbReference type="InterPro" id="IPR001764">
    <property type="entry name" value="Glyco_hydro_3_N"/>
</dbReference>
<dbReference type="Proteomes" id="UP000075260">
    <property type="component" value="Unassembled WGS sequence"/>
</dbReference>
<dbReference type="SUPFAM" id="SSF51445">
    <property type="entry name" value="(Trans)glycosidases"/>
    <property type="match status" value="1"/>
</dbReference>
<dbReference type="InterPro" id="IPR036962">
    <property type="entry name" value="Glyco_hydro_3_N_sf"/>
</dbReference>
<dbReference type="SMART" id="SM01217">
    <property type="entry name" value="Fn3_like"/>
    <property type="match status" value="1"/>
</dbReference>
<dbReference type="GO" id="GO:0004553">
    <property type="term" value="F:hydrolase activity, hydrolyzing O-glycosyl compounds"/>
    <property type="evidence" value="ECO:0007669"/>
    <property type="project" value="InterPro"/>
</dbReference>
<accession>A0A150QAL0</accession>
<evidence type="ECO:0000259" key="3">
    <source>
        <dbReference type="PROSITE" id="PS51820"/>
    </source>
</evidence>
<gene>
    <name evidence="4" type="ORF">BE15_46700</name>
</gene>
<evidence type="ECO:0000313" key="5">
    <source>
        <dbReference type="Proteomes" id="UP000075260"/>
    </source>
</evidence>
<feature type="domain" description="PA14" evidence="3">
    <location>
        <begin position="395"/>
        <end position="565"/>
    </location>
</feature>
<dbReference type="Gene3D" id="3.20.20.300">
    <property type="entry name" value="Glycoside hydrolase, family 3, N-terminal domain"/>
    <property type="match status" value="1"/>
</dbReference>
<dbReference type="AlphaFoldDB" id="A0A150QAL0"/>
<dbReference type="PROSITE" id="PS51820">
    <property type="entry name" value="PA14"/>
    <property type="match status" value="1"/>
</dbReference>
<dbReference type="Gene3D" id="3.40.50.1700">
    <property type="entry name" value="Glycoside hydrolase family 3 C-terminal domain"/>
    <property type="match status" value="1"/>
</dbReference>
<dbReference type="InterPro" id="IPR002772">
    <property type="entry name" value="Glyco_hydro_3_C"/>
</dbReference>
<dbReference type="Pfam" id="PF01915">
    <property type="entry name" value="Glyco_hydro_3_C"/>
    <property type="match status" value="1"/>
</dbReference>
<dbReference type="Pfam" id="PF00933">
    <property type="entry name" value="Glyco_hydro_3"/>
    <property type="match status" value="1"/>
</dbReference>
<dbReference type="PANTHER" id="PTHR42715">
    <property type="entry name" value="BETA-GLUCOSIDASE"/>
    <property type="match status" value="1"/>
</dbReference>